<name>A0AAD7DJW3_MYCRO</name>
<proteinExistence type="predicted"/>
<reference evidence="1" key="1">
    <citation type="submission" date="2023-03" db="EMBL/GenBank/DDBJ databases">
        <title>Massive genome expansion in bonnet fungi (Mycena s.s.) driven by repeated elements and novel gene families across ecological guilds.</title>
        <authorList>
            <consortium name="Lawrence Berkeley National Laboratory"/>
            <person name="Harder C.B."/>
            <person name="Miyauchi S."/>
            <person name="Viragh M."/>
            <person name="Kuo A."/>
            <person name="Thoen E."/>
            <person name="Andreopoulos B."/>
            <person name="Lu D."/>
            <person name="Skrede I."/>
            <person name="Drula E."/>
            <person name="Henrissat B."/>
            <person name="Morin E."/>
            <person name="Kohler A."/>
            <person name="Barry K."/>
            <person name="LaButti K."/>
            <person name="Morin E."/>
            <person name="Salamov A."/>
            <person name="Lipzen A."/>
            <person name="Mereny Z."/>
            <person name="Hegedus B."/>
            <person name="Baldrian P."/>
            <person name="Stursova M."/>
            <person name="Weitz H."/>
            <person name="Taylor A."/>
            <person name="Grigoriev I.V."/>
            <person name="Nagy L.G."/>
            <person name="Martin F."/>
            <person name="Kauserud H."/>
        </authorList>
    </citation>
    <scope>NUCLEOTIDE SEQUENCE</scope>
    <source>
        <strain evidence="1">CBHHK067</strain>
    </source>
</reference>
<gene>
    <name evidence="1" type="ORF">B0H17DRAFT_1132738</name>
</gene>
<dbReference type="Proteomes" id="UP001221757">
    <property type="component" value="Unassembled WGS sequence"/>
</dbReference>
<evidence type="ECO:0000313" key="2">
    <source>
        <dbReference type="Proteomes" id="UP001221757"/>
    </source>
</evidence>
<dbReference type="EMBL" id="JARKIE010000048">
    <property type="protein sequence ID" value="KAJ7693032.1"/>
    <property type="molecule type" value="Genomic_DNA"/>
</dbReference>
<comment type="caution">
    <text evidence="1">The sequence shown here is derived from an EMBL/GenBank/DDBJ whole genome shotgun (WGS) entry which is preliminary data.</text>
</comment>
<sequence>MNMRKDFEQTGDLRHASHDMYWECMQRIAIAQVNKYLFFKEMPAEFDQYDALVGHGYAGFVCKARNEGRYTPGSAAPMQAKYRHENRPVFFTGTEIQIIGGQFKNHFATVMGKIPASDELICWLDNTAVTMTSRILKGDVVERHTGLSLSQWVKTSRSHEREFILERRREREEFAAKMFPAGQMDEIEPWEELMRAPTPPAIFIPPPVPVPIIASGGFTEGNAWITGQIAGIQFRSVRSDGTPFHTILQSPDRNAMDNMLNIIQADTLNQLVVKDIMISDFKVGELVKVQACLYRRDGYEHQRPMKVYAAGYLCGDRMRFVGER</sequence>
<accession>A0AAD7DJW3</accession>
<evidence type="ECO:0000313" key="1">
    <source>
        <dbReference type="EMBL" id="KAJ7693032.1"/>
    </source>
</evidence>
<dbReference type="AlphaFoldDB" id="A0AAD7DJW3"/>
<organism evidence="1 2">
    <name type="scientific">Mycena rosella</name>
    <name type="common">Pink bonnet</name>
    <name type="synonym">Agaricus rosellus</name>
    <dbReference type="NCBI Taxonomy" id="1033263"/>
    <lineage>
        <taxon>Eukaryota</taxon>
        <taxon>Fungi</taxon>
        <taxon>Dikarya</taxon>
        <taxon>Basidiomycota</taxon>
        <taxon>Agaricomycotina</taxon>
        <taxon>Agaricomycetes</taxon>
        <taxon>Agaricomycetidae</taxon>
        <taxon>Agaricales</taxon>
        <taxon>Marasmiineae</taxon>
        <taxon>Mycenaceae</taxon>
        <taxon>Mycena</taxon>
    </lineage>
</organism>
<keyword evidence="2" id="KW-1185">Reference proteome</keyword>
<protein>
    <submittedName>
        <fullName evidence="1">Uncharacterized protein</fullName>
    </submittedName>
</protein>